<dbReference type="RefSeq" id="XP_044556799.1">
    <property type="nucleotide sequence ID" value="XM_044713775.1"/>
</dbReference>
<dbReference type="EMBL" id="VFQX01000072">
    <property type="protein sequence ID" value="KAF0972084.1"/>
    <property type="molecule type" value="Genomic_DNA"/>
</dbReference>
<keyword evidence="1" id="KW-0732">Signal</keyword>
<keyword evidence="3" id="KW-1185">Reference proteome</keyword>
<organism evidence="2 3">
    <name type="scientific">Naegleria fowleri</name>
    <name type="common">Brain eating amoeba</name>
    <dbReference type="NCBI Taxonomy" id="5763"/>
    <lineage>
        <taxon>Eukaryota</taxon>
        <taxon>Discoba</taxon>
        <taxon>Heterolobosea</taxon>
        <taxon>Tetramitia</taxon>
        <taxon>Eutetramitia</taxon>
        <taxon>Vahlkampfiidae</taxon>
        <taxon>Naegleria</taxon>
    </lineage>
</organism>
<comment type="caution">
    <text evidence="2">The sequence shown here is derived from an EMBL/GenBank/DDBJ whole genome shotgun (WGS) entry which is preliminary data.</text>
</comment>
<evidence type="ECO:0000313" key="2">
    <source>
        <dbReference type="EMBL" id="KAF0972084.1"/>
    </source>
</evidence>
<evidence type="ECO:0000256" key="1">
    <source>
        <dbReference type="SAM" id="SignalP"/>
    </source>
</evidence>
<dbReference type="VEuPathDB" id="AmoebaDB:NfTy_088040"/>
<evidence type="ECO:0000313" key="3">
    <source>
        <dbReference type="Proteomes" id="UP000444721"/>
    </source>
</evidence>
<dbReference type="InterPro" id="IPR011042">
    <property type="entry name" value="6-blade_b-propeller_TolB-like"/>
</dbReference>
<sequence length="130" mass="13640">MPSNKQSFLVSLVLVVVLVLAQLLIHVNSQSAPTPTYTISLLAGTGQLGHVDGPGSIAQIRKVNGKTGIISTVAGNGVKGYNGVFTQATQTGIAPFGLLLSPSGNIYFSDSLNNRQTCKIELQESMEPLE</sequence>
<feature type="chain" id="PRO_5025433897" evidence="1">
    <location>
        <begin position="22"/>
        <end position="130"/>
    </location>
</feature>
<reference evidence="2 3" key="1">
    <citation type="journal article" date="2019" name="Sci. Rep.">
        <title>Nanopore sequencing improves the draft genome of the human pathogenic amoeba Naegleria fowleri.</title>
        <authorList>
            <person name="Liechti N."/>
            <person name="Schurch N."/>
            <person name="Bruggmann R."/>
            <person name="Wittwer M."/>
        </authorList>
    </citation>
    <scope>NUCLEOTIDE SEQUENCE [LARGE SCALE GENOMIC DNA]</scope>
    <source>
        <strain evidence="2 3">ATCC 30894</strain>
    </source>
</reference>
<dbReference type="Gene3D" id="2.120.10.30">
    <property type="entry name" value="TolB, C-terminal domain"/>
    <property type="match status" value="1"/>
</dbReference>
<gene>
    <name evidence="2" type="ORF">FDP41_009780</name>
</gene>
<proteinExistence type="predicted"/>
<dbReference type="Proteomes" id="UP000444721">
    <property type="component" value="Unassembled WGS sequence"/>
</dbReference>
<dbReference type="SUPFAM" id="SSF101898">
    <property type="entry name" value="NHL repeat"/>
    <property type="match status" value="1"/>
</dbReference>
<feature type="signal peptide" evidence="1">
    <location>
        <begin position="1"/>
        <end position="21"/>
    </location>
</feature>
<protein>
    <submittedName>
        <fullName evidence="2">Uncharacterized protein</fullName>
    </submittedName>
</protein>
<dbReference type="GeneID" id="68116995"/>
<dbReference type="VEuPathDB" id="AmoebaDB:FDP41_009780"/>
<dbReference type="AlphaFoldDB" id="A0A6A5BDE6"/>
<name>A0A6A5BDE6_NAEFO</name>
<accession>A0A6A5BDE6</accession>